<name>A0AAW2CMG1_9ROSI</name>
<protein>
    <submittedName>
        <fullName evidence="1">Uncharacterized protein</fullName>
    </submittedName>
</protein>
<reference evidence="1 2" key="1">
    <citation type="submission" date="2024-01" db="EMBL/GenBank/DDBJ databases">
        <title>A telomere-to-telomere, gap-free genome of sweet tea (Lithocarpus litseifolius).</title>
        <authorList>
            <person name="Zhou J."/>
        </authorList>
    </citation>
    <scope>NUCLEOTIDE SEQUENCE [LARGE SCALE GENOMIC DNA]</scope>
    <source>
        <strain evidence="1">Zhou-2022a</strain>
        <tissue evidence="1">Leaf</tissue>
    </source>
</reference>
<evidence type="ECO:0000313" key="1">
    <source>
        <dbReference type="EMBL" id="KAK9999203.1"/>
    </source>
</evidence>
<proteinExistence type="predicted"/>
<evidence type="ECO:0000313" key="2">
    <source>
        <dbReference type="Proteomes" id="UP001459277"/>
    </source>
</evidence>
<organism evidence="1 2">
    <name type="scientific">Lithocarpus litseifolius</name>
    <dbReference type="NCBI Taxonomy" id="425828"/>
    <lineage>
        <taxon>Eukaryota</taxon>
        <taxon>Viridiplantae</taxon>
        <taxon>Streptophyta</taxon>
        <taxon>Embryophyta</taxon>
        <taxon>Tracheophyta</taxon>
        <taxon>Spermatophyta</taxon>
        <taxon>Magnoliopsida</taxon>
        <taxon>eudicotyledons</taxon>
        <taxon>Gunneridae</taxon>
        <taxon>Pentapetalae</taxon>
        <taxon>rosids</taxon>
        <taxon>fabids</taxon>
        <taxon>Fagales</taxon>
        <taxon>Fagaceae</taxon>
        <taxon>Lithocarpus</taxon>
    </lineage>
</organism>
<dbReference type="AlphaFoldDB" id="A0AAW2CMG1"/>
<dbReference type="Proteomes" id="UP001459277">
    <property type="component" value="Unassembled WGS sequence"/>
</dbReference>
<sequence length="96" mass="11210">MISRSLLPRIHYYQNERLQVIATKYGEAKGGWCTRVVRGTHGCGMWKNIRKCVESFFGRVVYVAGEDIRIQFWYDPRSNPFSLKELYLDLFACAVV</sequence>
<gene>
    <name evidence="1" type="ORF">SO802_018806</name>
</gene>
<keyword evidence="2" id="KW-1185">Reference proteome</keyword>
<accession>A0AAW2CMG1</accession>
<comment type="caution">
    <text evidence="1">The sequence shown here is derived from an EMBL/GenBank/DDBJ whole genome shotgun (WGS) entry which is preliminary data.</text>
</comment>
<dbReference type="EMBL" id="JAZDWU010000006">
    <property type="protein sequence ID" value="KAK9999203.1"/>
    <property type="molecule type" value="Genomic_DNA"/>
</dbReference>